<evidence type="ECO:0000313" key="1">
    <source>
        <dbReference type="EMBL" id="KAJ5547362.1"/>
    </source>
</evidence>
<comment type="caution">
    <text evidence="1">The sequence shown here is derived from an EMBL/GenBank/DDBJ whole genome shotgun (WGS) entry which is preliminary data.</text>
</comment>
<evidence type="ECO:0000313" key="2">
    <source>
        <dbReference type="Proteomes" id="UP001220324"/>
    </source>
</evidence>
<organism evidence="1 2">
    <name type="scientific">Penicillium frequentans</name>
    <dbReference type="NCBI Taxonomy" id="3151616"/>
    <lineage>
        <taxon>Eukaryota</taxon>
        <taxon>Fungi</taxon>
        <taxon>Dikarya</taxon>
        <taxon>Ascomycota</taxon>
        <taxon>Pezizomycotina</taxon>
        <taxon>Eurotiomycetes</taxon>
        <taxon>Eurotiomycetidae</taxon>
        <taxon>Eurotiales</taxon>
        <taxon>Aspergillaceae</taxon>
        <taxon>Penicillium</taxon>
    </lineage>
</organism>
<keyword evidence="2" id="KW-1185">Reference proteome</keyword>
<proteinExistence type="predicted"/>
<accession>A0AAD6GHR4</accession>
<name>A0AAD6GHR4_9EURO</name>
<reference evidence="1 2" key="1">
    <citation type="journal article" date="2023" name="IMA Fungus">
        <title>Comparative genomic study of the Penicillium genus elucidates a diverse pangenome and 15 lateral gene transfer events.</title>
        <authorList>
            <person name="Petersen C."/>
            <person name="Sorensen T."/>
            <person name="Nielsen M.R."/>
            <person name="Sondergaard T.E."/>
            <person name="Sorensen J.L."/>
            <person name="Fitzpatrick D.A."/>
            <person name="Frisvad J.C."/>
            <person name="Nielsen K.L."/>
        </authorList>
    </citation>
    <scope>NUCLEOTIDE SEQUENCE [LARGE SCALE GENOMIC DNA]</scope>
    <source>
        <strain evidence="1 2">IBT 35679</strain>
    </source>
</reference>
<sequence length="95" mass="10496">MPHIESMSDPQTYDAYNTSLPADHPFVTRAYQFQYHLSPLEQAKSDEIMNPQPWCEAEIASLNMGYFPLISLLGTAASQRSQTPKAHAAVIAAVS</sequence>
<dbReference type="AlphaFoldDB" id="A0AAD6GHR4"/>
<protein>
    <submittedName>
        <fullName evidence="1">Uncharacterized protein</fullName>
    </submittedName>
</protein>
<dbReference type="EMBL" id="JAQIZZ010000003">
    <property type="protein sequence ID" value="KAJ5547362.1"/>
    <property type="molecule type" value="Genomic_DNA"/>
</dbReference>
<gene>
    <name evidence="1" type="ORF">N7494_004947</name>
</gene>
<dbReference type="Proteomes" id="UP001220324">
    <property type="component" value="Unassembled WGS sequence"/>
</dbReference>